<sequence length="160" mass="18574">MYHSGTLLISLMIFIQIKADSIDDPHGYNYNKFFAPSTANFNDIYTNTLLISEEETLTTIKDVDFHINRETPSPPPPLYILNSAYLNKMQFKTEEPTSTSSIMVKTIKEHSNNHFEAIPNKPKKNKYQRGVLDLLFPPARVRTFKNVFDTFRKLLSHTFR</sequence>
<dbReference type="RefSeq" id="XP_026751541.3">
    <property type="nucleotide sequence ID" value="XM_026895740.3"/>
</dbReference>
<name>A0A6J1WJX5_GALME</name>
<keyword evidence="2" id="KW-1185">Reference proteome</keyword>
<reference evidence="3" key="1">
    <citation type="submission" date="2025-08" db="UniProtKB">
        <authorList>
            <consortium name="RefSeq"/>
        </authorList>
    </citation>
    <scope>IDENTIFICATION</scope>
    <source>
        <tissue evidence="3">Whole larvae</tissue>
    </source>
</reference>
<feature type="signal peptide" evidence="1">
    <location>
        <begin position="1"/>
        <end position="19"/>
    </location>
</feature>
<dbReference type="KEGG" id="gmw:113511995"/>
<dbReference type="AlphaFoldDB" id="A0A6J1WJX5"/>
<dbReference type="GeneID" id="113511995"/>
<dbReference type="InParanoid" id="A0A6J1WJX5"/>
<gene>
    <name evidence="3" type="primary">LOC113511995</name>
</gene>
<evidence type="ECO:0000313" key="3">
    <source>
        <dbReference type="RefSeq" id="XP_026751541.3"/>
    </source>
</evidence>
<evidence type="ECO:0000256" key="1">
    <source>
        <dbReference type="SAM" id="SignalP"/>
    </source>
</evidence>
<evidence type="ECO:0000313" key="2">
    <source>
        <dbReference type="Proteomes" id="UP001652740"/>
    </source>
</evidence>
<accession>A0A6J1WJX5</accession>
<organism evidence="2 3">
    <name type="scientific">Galleria mellonella</name>
    <name type="common">Greater wax moth</name>
    <dbReference type="NCBI Taxonomy" id="7137"/>
    <lineage>
        <taxon>Eukaryota</taxon>
        <taxon>Metazoa</taxon>
        <taxon>Ecdysozoa</taxon>
        <taxon>Arthropoda</taxon>
        <taxon>Hexapoda</taxon>
        <taxon>Insecta</taxon>
        <taxon>Pterygota</taxon>
        <taxon>Neoptera</taxon>
        <taxon>Endopterygota</taxon>
        <taxon>Lepidoptera</taxon>
        <taxon>Glossata</taxon>
        <taxon>Ditrysia</taxon>
        <taxon>Pyraloidea</taxon>
        <taxon>Pyralidae</taxon>
        <taxon>Galleriinae</taxon>
        <taxon>Galleria</taxon>
    </lineage>
</organism>
<dbReference type="Proteomes" id="UP001652740">
    <property type="component" value="Unplaced"/>
</dbReference>
<proteinExistence type="predicted"/>
<keyword evidence="1" id="KW-0732">Signal</keyword>
<protein>
    <submittedName>
        <fullName evidence="3">Uncharacterized protein LOC113511995</fullName>
    </submittedName>
</protein>
<feature type="chain" id="PRO_5047157565" evidence="1">
    <location>
        <begin position="20"/>
        <end position="160"/>
    </location>
</feature>